<dbReference type="Gene3D" id="3.40.50.1820">
    <property type="entry name" value="alpha/beta hydrolase"/>
    <property type="match status" value="1"/>
</dbReference>
<proteinExistence type="predicted"/>
<dbReference type="Pfam" id="PF00550">
    <property type="entry name" value="PP-binding"/>
    <property type="match status" value="1"/>
</dbReference>
<dbReference type="GO" id="GO:0005829">
    <property type="term" value="C:cytosol"/>
    <property type="evidence" value="ECO:0007669"/>
    <property type="project" value="TreeGrafter"/>
</dbReference>
<dbReference type="InterPro" id="IPR042099">
    <property type="entry name" value="ANL_N_sf"/>
</dbReference>
<name>A0A840RZ57_9BURK</name>
<dbReference type="InterPro" id="IPR020845">
    <property type="entry name" value="AMP-binding_CS"/>
</dbReference>
<keyword evidence="3" id="KW-1185">Reference proteome</keyword>
<dbReference type="SMART" id="SM00824">
    <property type="entry name" value="PKS_TE"/>
    <property type="match status" value="1"/>
</dbReference>
<accession>A0A840RZ57</accession>
<dbReference type="InterPro" id="IPR023213">
    <property type="entry name" value="CAT-like_dom_sf"/>
</dbReference>
<dbReference type="Pfam" id="PF00501">
    <property type="entry name" value="AMP-binding"/>
    <property type="match status" value="1"/>
</dbReference>
<evidence type="ECO:0000259" key="1">
    <source>
        <dbReference type="PROSITE" id="PS50075"/>
    </source>
</evidence>
<dbReference type="SUPFAM" id="SSF47336">
    <property type="entry name" value="ACP-like"/>
    <property type="match status" value="1"/>
</dbReference>
<reference evidence="2 3" key="1">
    <citation type="submission" date="2020-08" db="EMBL/GenBank/DDBJ databases">
        <title>Genomic Encyclopedia of Type Strains, Phase IV (KMG-IV): sequencing the most valuable type-strain genomes for metagenomic binning, comparative biology and taxonomic classification.</title>
        <authorList>
            <person name="Goeker M."/>
        </authorList>
    </citation>
    <scope>NUCLEOTIDE SEQUENCE [LARGE SCALE GENOMIC DNA]</scope>
    <source>
        <strain evidence="2 3">DSM 23958</strain>
    </source>
</reference>
<dbReference type="SUPFAM" id="SSF52777">
    <property type="entry name" value="CoA-dependent acyltransferases"/>
    <property type="match status" value="2"/>
</dbReference>
<dbReference type="InterPro" id="IPR045851">
    <property type="entry name" value="AMP-bd_C_sf"/>
</dbReference>
<dbReference type="RefSeq" id="WP_138856947.1">
    <property type="nucleotide sequence ID" value="NZ_CP040709.1"/>
</dbReference>
<evidence type="ECO:0000313" key="3">
    <source>
        <dbReference type="Proteomes" id="UP000554837"/>
    </source>
</evidence>
<dbReference type="OrthoDB" id="6297021at2"/>
<dbReference type="GO" id="GO:0043041">
    <property type="term" value="P:amino acid activation for nonribosomal peptide biosynthetic process"/>
    <property type="evidence" value="ECO:0007669"/>
    <property type="project" value="TreeGrafter"/>
</dbReference>
<organism evidence="2 3">
    <name type="scientific">Inhella inkyongensis</name>
    <dbReference type="NCBI Taxonomy" id="392593"/>
    <lineage>
        <taxon>Bacteria</taxon>
        <taxon>Pseudomonadati</taxon>
        <taxon>Pseudomonadota</taxon>
        <taxon>Betaproteobacteria</taxon>
        <taxon>Burkholderiales</taxon>
        <taxon>Sphaerotilaceae</taxon>
        <taxon>Inhella</taxon>
    </lineage>
</organism>
<comment type="caution">
    <text evidence="2">The sequence shown here is derived from an EMBL/GenBank/DDBJ whole genome shotgun (WGS) entry which is preliminary data.</text>
</comment>
<dbReference type="Pfam" id="PF00668">
    <property type="entry name" value="Condensation"/>
    <property type="match status" value="1"/>
</dbReference>
<dbReference type="GO" id="GO:0009239">
    <property type="term" value="P:enterobactin biosynthetic process"/>
    <property type="evidence" value="ECO:0007669"/>
    <property type="project" value="TreeGrafter"/>
</dbReference>
<dbReference type="Proteomes" id="UP000554837">
    <property type="component" value="Unassembled WGS sequence"/>
</dbReference>
<dbReference type="EMBL" id="JACHHO010000001">
    <property type="protein sequence ID" value="MBB5204057.1"/>
    <property type="molecule type" value="Genomic_DNA"/>
</dbReference>
<dbReference type="InterPro" id="IPR036736">
    <property type="entry name" value="ACP-like_sf"/>
</dbReference>
<dbReference type="InterPro" id="IPR020802">
    <property type="entry name" value="TesA-like"/>
</dbReference>
<dbReference type="PANTHER" id="PTHR45527">
    <property type="entry name" value="NONRIBOSOMAL PEPTIDE SYNTHETASE"/>
    <property type="match status" value="1"/>
</dbReference>
<dbReference type="PROSITE" id="PS00455">
    <property type="entry name" value="AMP_BINDING"/>
    <property type="match status" value="1"/>
</dbReference>
<dbReference type="InterPro" id="IPR029058">
    <property type="entry name" value="AB_hydrolase_fold"/>
</dbReference>
<dbReference type="InterPro" id="IPR000873">
    <property type="entry name" value="AMP-dep_synth/lig_dom"/>
</dbReference>
<dbReference type="InterPro" id="IPR009081">
    <property type="entry name" value="PP-bd_ACP"/>
</dbReference>
<protein>
    <submittedName>
        <fullName evidence="2">Amino acid adenylation domain-containing protein</fullName>
    </submittedName>
</protein>
<dbReference type="Pfam" id="PF00975">
    <property type="entry name" value="Thioesterase"/>
    <property type="match status" value="1"/>
</dbReference>
<dbReference type="CDD" id="cd05930">
    <property type="entry name" value="A_NRPS"/>
    <property type="match status" value="1"/>
</dbReference>
<dbReference type="SUPFAM" id="SSF53474">
    <property type="entry name" value="alpha/beta-Hydrolases"/>
    <property type="match status" value="1"/>
</dbReference>
<dbReference type="GO" id="GO:0031177">
    <property type="term" value="F:phosphopantetheine binding"/>
    <property type="evidence" value="ECO:0007669"/>
    <property type="project" value="TreeGrafter"/>
</dbReference>
<feature type="domain" description="Carrier" evidence="1">
    <location>
        <begin position="977"/>
        <end position="1052"/>
    </location>
</feature>
<dbReference type="PROSITE" id="PS50075">
    <property type="entry name" value="CARRIER"/>
    <property type="match status" value="1"/>
</dbReference>
<dbReference type="GO" id="GO:0009366">
    <property type="term" value="C:enterobactin synthetase complex"/>
    <property type="evidence" value="ECO:0007669"/>
    <property type="project" value="TreeGrafter"/>
</dbReference>
<dbReference type="GO" id="GO:0047527">
    <property type="term" value="F:2,3-dihydroxybenzoate-serine ligase activity"/>
    <property type="evidence" value="ECO:0007669"/>
    <property type="project" value="TreeGrafter"/>
</dbReference>
<gene>
    <name evidence="2" type="ORF">HNQ51_001350</name>
</gene>
<dbReference type="SUPFAM" id="SSF56801">
    <property type="entry name" value="Acetyl-CoA synthetase-like"/>
    <property type="match status" value="1"/>
</dbReference>
<dbReference type="Gene3D" id="3.30.559.10">
    <property type="entry name" value="Chloramphenicol acetyltransferase-like domain"/>
    <property type="match status" value="1"/>
</dbReference>
<dbReference type="Gene3D" id="3.30.559.30">
    <property type="entry name" value="Nonribosomal peptide synthetase, condensation domain"/>
    <property type="match status" value="1"/>
</dbReference>
<dbReference type="Gene3D" id="3.30.300.30">
    <property type="match status" value="1"/>
</dbReference>
<sequence>MSTLVDTLAYTQAQTEVWMDQRAWPQSSHLWVGGSAKLIGPLDLPKLRQALQQLSDEQLALRLVPQPDHEQQVLLAQRPVELRELPLPAGLSLDEALQAHWTALTQTPATLGQEPPWAMHLIRPAPEGPQALEHGLLLVAHHLVLDGWATAQFMRRWAELYTALVLDQPATPSDGEAYREAIEASLSYRGSKAQAEDTAFWRQQWPEAPPALLPRRQSPNEHLLKAQLPAALLHAARLPRERYVAWGQAARTAGQTEFALLAAALALYYARVQGLSEICLGVPTLNRSGRSHRQALGMYAGVLPLRIAVDPEQSGQALMAHVGAQLRAAMRHARFPLSDLARELQLMRAGRDSPFDLLLSFERQDYALSFGLARLVETRQMFAGRARFPLSLTLCEFGPERDIELVFEGSSACLEQRELDLLARRLLSLMQHLAERPERPVGQLPLLDEAEREALIEGTHRDLARLDAAPSFVERVLDQATLHPESLALIWDGGALRYGELAAQALALAGRLMARGVQPGSRVALALPRGAALGVALLAVARCRAAFLPLDVEHPDTHLCQIVQESGAVLILGLAEQTARWQALNLPHLGLSPDLNSSAMAPLIELPPLPTESDLAYVLYTSGSSGRPKGVAMSHGALARRLAWLSRVWDISPGDRSLQGTQPCFDPALIEWLLPLVNGGSVALPPPGRQAPETWGPFAARHGCSFSALVPTTLQRLLDGIEALSETERARLRLRVACCGGEVLSPNLAARWHRLTRAQLWNVYGPTEACIFATAWACRPEDQGVLSVLPIGVPVDDTRVYVLDAQGQPLPYGAVGELWIGGATLAQGYLNRPDLDAKAFAPDPFVEGGRIYRSGDRAWWDGEGRLQFAGRGDRQIKLRGYRIELAEVEAAILQLPGVREACVQVAELHGRRALQAWVSPRELDPHHLQGLLRERLPDYMLPAHWQPMVALPLLPGSLKVDLKDLPKAQLEHLPARAPASRLEAELLQLMREVLQDPELGVDDDFFDEGGDSLAALDLLLGVEKRLGQRPTLQMLARAPTAAALAHALAQPEPDARSPLNAPRVALTLSLAEDSLTPTLFLAASGHGDLLRFQGLAQALLPHLQVQMLQPPAHQTMQELADAYAHHIAAQVGGRPVLLAGFSVGGVTALETARRLQALGQTVQALVLIDSVFPRWLFRQGWLWKLLGGLTKLLRIQELTMNGRRLGAMFNDPGLVGQVLALRDYRVAPYSGAVTLIRTSGLGRWQRGLFGPWQRRLTGNKHGSLTELEVQGLHGSIFEASRVGGLAQCLLRACRALPAPPS</sequence>
<dbReference type="NCBIfam" id="TIGR01733">
    <property type="entry name" value="AA-adenyl-dom"/>
    <property type="match status" value="1"/>
</dbReference>
<evidence type="ECO:0000313" key="2">
    <source>
        <dbReference type="EMBL" id="MBB5204057.1"/>
    </source>
</evidence>
<dbReference type="PANTHER" id="PTHR45527:SF1">
    <property type="entry name" value="FATTY ACID SYNTHASE"/>
    <property type="match status" value="1"/>
</dbReference>
<dbReference type="Gene3D" id="3.40.50.12780">
    <property type="entry name" value="N-terminal domain of ligase-like"/>
    <property type="match status" value="1"/>
</dbReference>
<dbReference type="InterPro" id="IPR010071">
    <property type="entry name" value="AA_adenyl_dom"/>
</dbReference>
<dbReference type="Gene3D" id="1.10.1200.10">
    <property type="entry name" value="ACP-like"/>
    <property type="match status" value="1"/>
</dbReference>
<dbReference type="InterPro" id="IPR001242">
    <property type="entry name" value="Condensation_dom"/>
</dbReference>
<dbReference type="InterPro" id="IPR001031">
    <property type="entry name" value="Thioesterase"/>
</dbReference>